<gene>
    <name evidence="1" type="ORF">EVAR_66277_1</name>
</gene>
<evidence type="ECO:0000313" key="1">
    <source>
        <dbReference type="EMBL" id="GBP78247.1"/>
    </source>
</evidence>
<dbReference type="AlphaFoldDB" id="A0A4C1YV42"/>
<protein>
    <submittedName>
        <fullName evidence="1">Uncharacterized protein</fullName>
    </submittedName>
</protein>
<comment type="caution">
    <text evidence="1">The sequence shown here is derived from an EMBL/GenBank/DDBJ whole genome shotgun (WGS) entry which is preliminary data.</text>
</comment>
<reference evidence="1 2" key="1">
    <citation type="journal article" date="2019" name="Commun. Biol.">
        <title>The bagworm genome reveals a unique fibroin gene that provides high tensile strength.</title>
        <authorList>
            <person name="Kono N."/>
            <person name="Nakamura H."/>
            <person name="Ohtoshi R."/>
            <person name="Tomita M."/>
            <person name="Numata K."/>
            <person name="Arakawa K."/>
        </authorList>
    </citation>
    <scope>NUCLEOTIDE SEQUENCE [LARGE SCALE GENOMIC DNA]</scope>
</reference>
<sequence>MRSKRSLKALGTIALHTGLTDEGWGTTVIYSDDLGVGLDMLGNRVGHQAMNNKEVEIELFMDRLNVDILSITEHWLRNGQILFDFPNHQVASSFSRENSSHGGSSIVIRVNLEFKKRTDIVDLSAERVVKIICVELERLIVMSVFRPPHSSYEFLNRLWIKPCVRKVIEVNIL</sequence>
<dbReference type="SUPFAM" id="SSF56219">
    <property type="entry name" value="DNase I-like"/>
    <property type="match status" value="1"/>
</dbReference>
<evidence type="ECO:0000313" key="2">
    <source>
        <dbReference type="Proteomes" id="UP000299102"/>
    </source>
</evidence>
<dbReference type="InterPro" id="IPR036691">
    <property type="entry name" value="Endo/exonu/phosph_ase_sf"/>
</dbReference>
<keyword evidence="2" id="KW-1185">Reference proteome</keyword>
<dbReference type="OrthoDB" id="414730at2759"/>
<name>A0A4C1YV42_EUMVA</name>
<dbReference type="Proteomes" id="UP000299102">
    <property type="component" value="Unassembled WGS sequence"/>
</dbReference>
<accession>A0A4C1YV42</accession>
<organism evidence="1 2">
    <name type="scientific">Eumeta variegata</name>
    <name type="common">Bagworm moth</name>
    <name type="synonym">Eumeta japonica</name>
    <dbReference type="NCBI Taxonomy" id="151549"/>
    <lineage>
        <taxon>Eukaryota</taxon>
        <taxon>Metazoa</taxon>
        <taxon>Ecdysozoa</taxon>
        <taxon>Arthropoda</taxon>
        <taxon>Hexapoda</taxon>
        <taxon>Insecta</taxon>
        <taxon>Pterygota</taxon>
        <taxon>Neoptera</taxon>
        <taxon>Endopterygota</taxon>
        <taxon>Lepidoptera</taxon>
        <taxon>Glossata</taxon>
        <taxon>Ditrysia</taxon>
        <taxon>Tineoidea</taxon>
        <taxon>Psychidae</taxon>
        <taxon>Oiketicinae</taxon>
        <taxon>Eumeta</taxon>
    </lineage>
</organism>
<dbReference type="EMBL" id="BGZK01001363">
    <property type="protein sequence ID" value="GBP78247.1"/>
    <property type="molecule type" value="Genomic_DNA"/>
</dbReference>
<proteinExistence type="predicted"/>
<dbReference type="Gene3D" id="3.60.10.10">
    <property type="entry name" value="Endonuclease/exonuclease/phosphatase"/>
    <property type="match status" value="1"/>
</dbReference>